<dbReference type="Proteomes" id="UP000831759">
    <property type="component" value="Chromosome"/>
</dbReference>
<gene>
    <name evidence="2" type="ORF">MTR80_08265</name>
</gene>
<dbReference type="EMBL" id="CP094619">
    <property type="protein sequence ID" value="UQN37681.1"/>
    <property type="molecule type" value="Genomic_DNA"/>
</dbReference>
<keyword evidence="3" id="KW-1185">Reference proteome</keyword>
<feature type="region of interest" description="Disordered" evidence="1">
    <location>
        <begin position="1"/>
        <end position="42"/>
    </location>
</feature>
<reference evidence="2 3" key="1">
    <citation type="journal article" date="2022" name="Int. J. Syst. Evol. Microbiol.">
        <title>Characterization of Alcaligenes aquatilis as a novel member of heterotrophic nitrifier-aerobic denitrifier and its performance in treating piggery wastewater.</title>
        <authorList>
            <person name="Cao X."/>
            <person name="Zhao B."/>
            <person name="Wu Y."/>
            <person name="Huang J."/>
            <person name="Wang H."/>
            <person name="Sun X."/>
            <person name="Li S."/>
        </authorList>
    </citation>
    <scope>NUCLEOTIDE SEQUENCE [LARGE SCALE GENOMIC DNA]</scope>
    <source>
        <strain evidence="2 3">AS1</strain>
    </source>
</reference>
<accession>A0ABY4NPV0</accession>
<evidence type="ECO:0000313" key="3">
    <source>
        <dbReference type="Proteomes" id="UP000831759"/>
    </source>
</evidence>
<sequence length="201" mass="23322">MEKKLNNENDSTNRKSIDDHERRRQAEKSRAVEQQRRTNTMDGPRLVRDVMIKLGLQRQPAEREYINTKIFDAKMSLEKLTSTDHTREDQRNFESPIPEHQFVHEEAERFQAYERGYAAGLKAQEMTVAGLKNPDVLEGYIKGLEGHRTNLYIGKDVENAHVSQTAFERVNQLLTPAYESRLHNMEEQSLEVKSNGPELGR</sequence>
<name>A0ABY4NPV0_9BURK</name>
<evidence type="ECO:0000256" key="1">
    <source>
        <dbReference type="SAM" id="MobiDB-lite"/>
    </source>
</evidence>
<evidence type="ECO:0000313" key="2">
    <source>
        <dbReference type="EMBL" id="UQN37681.1"/>
    </source>
</evidence>
<protein>
    <submittedName>
        <fullName evidence="2">Uncharacterized protein</fullName>
    </submittedName>
</protein>
<dbReference type="GeneID" id="96868925"/>
<proteinExistence type="predicted"/>
<dbReference type="RefSeq" id="WP_249462369.1">
    <property type="nucleotide sequence ID" value="NZ_CP094619.1"/>
</dbReference>
<feature type="compositionally biased region" description="Basic and acidic residues" evidence="1">
    <location>
        <begin position="1"/>
        <end position="36"/>
    </location>
</feature>
<organism evidence="2 3">
    <name type="scientific">Alcaligenes aquatilis</name>
    <dbReference type="NCBI Taxonomy" id="323284"/>
    <lineage>
        <taxon>Bacteria</taxon>
        <taxon>Pseudomonadati</taxon>
        <taxon>Pseudomonadota</taxon>
        <taxon>Betaproteobacteria</taxon>
        <taxon>Burkholderiales</taxon>
        <taxon>Alcaligenaceae</taxon>
        <taxon>Alcaligenes</taxon>
    </lineage>
</organism>